<evidence type="ECO:0000313" key="2">
    <source>
        <dbReference type="EMBL" id="CAJ1958860.1"/>
    </source>
</evidence>
<dbReference type="AlphaFoldDB" id="A0AAD2PW29"/>
<accession>A0AAD2PW29</accession>
<evidence type="ECO:0000259" key="1">
    <source>
        <dbReference type="Pfam" id="PF22691"/>
    </source>
</evidence>
<reference evidence="2" key="1">
    <citation type="submission" date="2023-08" db="EMBL/GenBank/DDBJ databases">
        <authorList>
            <person name="Audoor S."/>
            <person name="Bilcke G."/>
        </authorList>
    </citation>
    <scope>NUCLEOTIDE SEQUENCE</scope>
</reference>
<dbReference type="EMBL" id="CAKOGP040001980">
    <property type="protein sequence ID" value="CAJ1958860.1"/>
    <property type="molecule type" value="Genomic_DNA"/>
</dbReference>
<organism evidence="2 3">
    <name type="scientific">Cylindrotheca closterium</name>
    <dbReference type="NCBI Taxonomy" id="2856"/>
    <lineage>
        <taxon>Eukaryota</taxon>
        <taxon>Sar</taxon>
        <taxon>Stramenopiles</taxon>
        <taxon>Ochrophyta</taxon>
        <taxon>Bacillariophyta</taxon>
        <taxon>Bacillariophyceae</taxon>
        <taxon>Bacillariophycidae</taxon>
        <taxon>Bacillariales</taxon>
        <taxon>Bacillariaceae</taxon>
        <taxon>Cylindrotheca</taxon>
    </lineage>
</organism>
<evidence type="ECO:0000313" key="3">
    <source>
        <dbReference type="Proteomes" id="UP001295423"/>
    </source>
</evidence>
<feature type="domain" description="Thiolase C-terminal" evidence="1">
    <location>
        <begin position="280"/>
        <end position="419"/>
    </location>
</feature>
<dbReference type="PANTHER" id="PTHR42870:SF2">
    <property type="entry name" value="LIPID-TRANSFER PROTEIN, PUTATIVE-RELATED"/>
    <property type="match status" value="1"/>
</dbReference>
<comment type="caution">
    <text evidence="2">The sequence shown here is derived from an EMBL/GenBank/DDBJ whole genome shotgun (WGS) entry which is preliminary data.</text>
</comment>
<dbReference type="Pfam" id="PF22691">
    <property type="entry name" value="Thiolase_C_1"/>
    <property type="match status" value="1"/>
</dbReference>
<dbReference type="InterPro" id="IPR016039">
    <property type="entry name" value="Thiolase-like"/>
</dbReference>
<proteinExistence type="predicted"/>
<gene>
    <name evidence="2" type="ORF">CYCCA115_LOCUS17388</name>
</gene>
<dbReference type="GO" id="GO:0016747">
    <property type="term" value="F:acyltransferase activity, transferring groups other than amino-acyl groups"/>
    <property type="evidence" value="ECO:0007669"/>
    <property type="project" value="InterPro"/>
</dbReference>
<dbReference type="Proteomes" id="UP001295423">
    <property type="component" value="Unassembled WGS sequence"/>
</dbReference>
<dbReference type="CDD" id="cd00829">
    <property type="entry name" value="SCP-x_thiolase"/>
    <property type="match status" value="1"/>
</dbReference>
<dbReference type="Gene3D" id="3.40.47.10">
    <property type="match status" value="1"/>
</dbReference>
<protein>
    <recommendedName>
        <fullName evidence="1">Thiolase C-terminal domain-containing protein</fullName>
    </recommendedName>
</protein>
<keyword evidence="3" id="KW-1185">Reference proteome</keyword>
<dbReference type="InterPro" id="IPR055140">
    <property type="entry name" value="Thiolase_C_2"/>
</dbReference>
<dbReference type="SUPFAM" id="SSF53901">
    <property type="entry name" value="Thiolase-like"/>
    <property type="match status" value="2"/>
</dbReference>
<sequence>MIRQVLDGALKESNLSVNDLDGFLALPSLAEHHIMEAHFQATSLGLFTRKASSDAKRLGQPSLLCRTIDTGGGGPVSALLQAQSMIQHEGLNCVAVVAADSVGSMDSRTFLQRVDNIFGDESGIPSPIIPNGYDRYTQYQMQRYGLTRDQLRMVVCLQSFHASRHKESLLYQTALELQPSQQTEHMKRDTPKPFTALDSIQQAPSVAPNISLLECAYRADGAGCIILTSESFLNERLRTSLEMEQVKKKAVTILGSGESSGPLVPPAKEQIGGFPFGSDAAMTQAYRQAGSLKATNIDFFALYDCFPICLIRALEATGICSQGDGGNYIEAQYSKLMNAVDSGTEEELIQDPTFFPVNTHGGLLCYGAPWEVPAMYNIIEACQQLNENAVGRQIDDCKRALVYGNGGIFSSSAVAILGKATS</sequence>
<dbReference type="PANTHER" id="PTHR42870">
    <property type="entry name" value="ACETYL-COA C-ACETYLTRANSFERASE"/>
    <property type="match status" value="1"/>
</dbReference>
<name>A0AAD2PW29_9STRA</name>